<keyword evidence="2" id="KW-1185">Reference proteome</keyword>
<name>A0A564SL30_9FIRM</name>
<dbReference type="Proteomes" id="UP000409147">
    <property type="component" value="Unassembled WGS sequence"/>
</dbReference>
<dbReference type="AlphaFoldDB" id="A0A564SL30"/>
<gene>
    <name evidence="1" type="ORF">ROSSTS7063_00720</name>
</gene>
<evidence type="ECO:0000313" key="2">
    <source>
        <dbReference type="Proteomes" id="UP000409147"/>
    </source>
</evidence>
<proteinExistence type="predicted"/>
<accession>A0A564SL30</accession>
<reference evidence="1 2" key="1">
    <citation type="submission" date="2019-07" db="EMBL/GenBank/DDBJ databases">
        <authorList>
            <person name="Hibberd C M."/>
            <person name="Gehrig L. J."/>
            <person name="Chang H.-W."/>
            <person name="Venkatesh S."/>
        </authorList>
    </citation>
    <scope>NUCLEOTIDE SEQUENCE [LARGE SCALE GENOMIC DNA]</scope>
    <source>
        <strain evidence="1">Ruminococcus_obeum_SSTS_Bg7063</strain>
    </source>
</reference>
<organism evidence="1 2">
    <name type="scientific">Blautia obeum</name>
    <dbReference type="NCBI Taxonomy" id="40520"/>
    <lineage>
        <taxon>Bacteria</taxon>
        <taxon>Bacillati</taxon>
        <taxon>Bacillota</taxon>
        <taxon>Clostridia</taxon>
        <taxon>Lachnospirales</taxon>
        <taxon>Lachnospiraceae</taxon>
        <taxon>Blautia</taxon>
    </lineage>
</organism>
<dbReference type="EMBL" id="CABHNB010000011">
    <property type="protein sequence ID" value="VUW95781.1"/>
    <property type="molecule type" value="Genomic_DNA"/>
</dbReference>
<sequence length="35" mass="4126">MSLNMRPICGMYFYNTKDREDYFDGVSVTKVIDCI</sequence>
<evidence type="ECO:0000313" key="1">
    <source>
        <dbReference type="EMBL" id="VUW95781.1"/>
    </source>
</evidence>
<protein>
    <submittedName>
        <fullName evidence="1">Uncharacterized protein</fullName>
    </submittedName>
</protein>